<organism evidence="2 3">
    <name type="scientific">Plesiocystis pacifica SIR-1</name>
    <dbReference type="NCBI Taxonomy" id="391625"/>
    <lineage>
        <taxon>Bacteria</taxon>
        <taxon>Pseudomonadati</taxon>
        <taxon>Myxococcota</taxon>
        <taxon>Polyangia</taxon>
        <taxon>Nannocystales</taxon>
        <taxon>Nannocystaceae</taxon>
        <taxon>Plesiocystis</taxon>
    </lineage>
</organism>
<evidence type="ECO:0000313" key="3">
    <source>
        <dbReference type="Proteomes" id="UP000005801"/>
    </source>
</evidence>
<dbReference type="Gene3D" id="3.90.1200.10">
    <property type="match status" value="1"/>
</dbReference>
<dbReference type="PANTHER" id="PTHR47829:SF1">
    <property type="entry name" value="HAD FAMILY PHOSPHATASE"/>
    <property type="match status" value="1"/>
</dbReference>
<accession>A6G2X0</accession>
<proteinExistence type="predicted"/>
<dbReference type="Proteomes" id="UP000005801">
    <property type="component" value="Unassembled WGS sequence"/>
</dbReference>
<comment type="caution">
    <text evidence="2">The sequence shown here is derived from an EMBL/GenBank/DDBJ whole genome shotgun (WGS) entry which is preliminary data.</text>
</comment>
<dbReference type="Gene3D" id="3.30.200.20">
    <property type="entry name" value="Phosphorylase Kinase, domain 1"/>
    <property type="match status" value="1"/>
</dbReference>
<evidence type="ECO:0000313" key="2">
    <source>
        <dbReference type="EMBL" id="EDM79820.1"/>
    </source>
</evidence>
<dbReference type="RefSeq" id="WP_006971069.1">
    <property type="nucleotide sequence ID" value="NZ_ABCS01000016.1"/>
</dbReference>
<keyword evidence="2" id="KW-0808">Transferase</keyword>
<evidence type="ECO:0000259" key="1">
    <source>
        <dbReference type="Pfam" id="PF01636"/>
    </source>
</evidence>
<dbReference type="AlphaFoldDB" id="A6G2X0"/>
<feature type="domain" description="Aminoglycoside phosphotransferase" evidence="1">
    <location>
        <begin position="57"/>
        <end position="295"/>
    </location>
</feature>
<dbReference type="InterPro" id="IPR052898">
    <property type="entry name" value="ACAD10-like"/>
</dbReference>
<dbReference type="Pfam" id="PF01636">
    <property type="entry name" value="APH"/>
    <property type="match status" value="1"/>
</dbReference>
<dbReference type="PROSITE" id="PS00108">
    <property type="entry name" value="PROTEIN_KINASE_ST"/>
    <property type="match status" value="1"/>
</dbReference>
<dbReference type="CDD" id="cd05154">
    <property type="entry name" value="ACAD10_11_N-like"/>
    <property type="match status" value="1"/>
</dbReference>
<gene>
    <name evidence="2" type="ORF">PPSIR1_32013</name>
</gene>
<dbReference type="InterPro" id="IPR002575">
    <property type="entry name" value="Aminoglycoside_PTrfase"/>
</dbReference>
<dbReference type="SUPFAM" id="SSF56112">
    <property type="entry name" value="Protein kinase-like (PK-like)"/>
    <property type="match status" value="1"/>
</dbReference>
<dbReference type="GO" id="GO:0004672">
    <property type="term" value="F:protein kinase activity"/>
    <property type="evidence" value="ECO:0007669"/>
    <property type="project" value="InterPro"/>
</dbReference>
<dbReference type="eggNOG" id="COG3173">
    <property type="taxonomic scope" value="Bacteria"/>
</dbReference>
<reference evidence="2 3" key="1">
    <citation type="submission" date="2007-06" db="EMBL/GenBank/DDBJ databases">
        <authorList>
            <person name="Shimkets L."/>
            <person name="Ferriera S."/>
            <person name="Johnson J."/>
            <person name="Kravitz S."/>
            <person name="Beeson K."/>
            <person name="Sutton G."/>
            <person name="Rogers Y.-H."/>
            <person name="Friedman R."/>
            <person name="Frazier M."/>
            <person name="Venter J.C."/>
        </authorList>
    </citation>
    <scope>NUCLEOTIDE SEQUENCE [LARGE SCALE GENOMIC DNA]</scope>
    <source>
        <strain evidence="2 3">SIR-1</strain>
    </source>
</reference>
<dbReference type="InterPro" id="IPR008271">
    <property type="entry name" value="Ser/Thr_kinase_AS"/>
</dbReference>
<keyword evidence="3" id="KW-1185">Reference proteome</keyword>
<sequence>MSEAGGPSEPRGNEALIDRAKDVREGEGLDLEALGAWLRAQPGVAERLGEAKDAAVEVQQFPSGYSNLTYMIQIGAHELVLRRPPFGNTVKSGHDMGREHRVLSTLAPVYPLAPEPWAYCEDESVIGAPFYVMERRRGIIIRRRLPKGMALDEAGAKALSTALIDGLADLHRIDYAGIGLGELGRPEGYARRQVEGWTRRWQKAQTDALPLMDQVAAWLAAELPADADADAALIHNDYKYDNVVLDPEDPARIIAVLDWEMATIGSPRMDLGTTLGYWVETHDDEQLHALAFGPTYAPGSLSRAELVARYEERSGVQVGNATYYRVFGLFKIAVIIQQIYARYKKGSTQDPRFAMLGHVVSVLAQVAGGAIDQDRP</sequence>
<dbReference type="PANTHER" id="PTHR47829">
    <property type="entry name" value="HYDROLASE, PUTATIVE (AFU_ORTHOLOGUE AFUA_1G12880)-RELATED"/>
    <property type="match status" value="1"/>
</dbReference>
<name>A6G2X0_9BACT</name>
<dbReference type="STRING" id="391625.PPSIR1_32013"/>
<dbReference type="EMBL" id="ABCS01000016">
    <property type="protein sequence ID" value="EDM79820.1"/>
    <property type="molecule type" value="Genomic_DNA"/>
</dbReference>
<dbReference type="InterPro" id="IPR041726">
    <property type="entry name" value="ACAD10_11_N"/>
</dbReference>
<protein>
    <submittedName>
        <fullName evidence="2">Aminoglycoside phosphotransferase</fullName>
    </submittedName>
</protein>
<dbReference type="InterPro" id="IPR011009">
    <property type="entry name" value="Kinase-like_dom_sf"/>
</dbReference>